<dbReference type="GO" id="GO:0004930">
    <property type="term" value="F:G protein-coupled receptor activity"/>
    <property type="evidence" value="ECO:0007669"/>
    <property type="project" value="UniProtKB-KW"/>
</dbReference>
<keyword evidence="5 10" id="KW-0472">Membrane</keyword>
<feature type="transmembrane region" description="Helical" evidence="10">
    <location>
        <begin position="64"/>
        <end position="87"/>
    </location>
</feature>
<keyword evidence="4 8" id="KW-0297">G-protein coupled receptor</keyword>
<sequence>MPIEIVDMRFFYMFPDKTACKVLTATNFVFTISSGLILIAIAMERYRRICLPFNKQLTVFQARLICFISVIIACVLSWPSLIFYTIVDVDVPIPGTGVIKGYDCTTVKEDSLKVYLNAFNVLQILLFIFTVLPLIFLYVLVYRQLNKLKQFQKYRSREVCISPKTSRLIGIDDSSTEKLTNNKDTSKLSGTNTMVSISENSENQIDGPNMAKNFLTQGTSEGEVSTSGTSLGSEDTKQVCESNRDDEIIKPTELEQTNILSQQKEQNDPLEQGENVETGVPDVISKPFKNDNVTGESGKIRLVSGYSLHKRKPIDLNSVTYTTLMLVITITFIVSFLPYLCLVVWRSLSTGFVEYKMTDLQLIFYSTCIRSYFLNSALNPIIYGFFNSQFRTFFTSVCCFWSGTKFNCKRRSKRTDVDYIIESMTGTLIFSTSMFCQSFLGRFILLFTFCVLTHFGSFVSKTFNFPRVEVNYVEGC</sequence>
<evidence type="ECO:0000256" key="5">
    <source>
        <dbReference type="ARBA" id="ARBA00023136"/>
    </source>
</evidence>
<evidence type="ECO:0000313" key="13">
    <source>
        <dbReference type="Proteomes" id="UP001195483"/>
    </source>
</evidence>
<organism evidence="12 13">
    <name type="scientific">Potamilus streckersoni</name>
    <dbReference type="NCBI Taxonomy" id="2493646"/>
    <lineage>
        <taxon>Eukaryota</taxon>
        <taxon>Metazoa</taxon>
        <taxon>Spiralia</taxon>
        <taxon>Lophotrochozoa</taxon>
        <taxon>Mollusca</taxon>
        <taxon>Bivalvia</taxon>
        <taxon>Autobranchia</taxon>
        <taxon>Heteroconchia</taxon>
        <taxon>Palaeoheterodonta</taxon>
        <taxon>Unionida</taxon>
        <taxon>Unionoidea</taxon>
        <taxon>Unionidae</taxon>
        <taxon>Ambleminae</taxon>
        <taxon>Lampsilini</taxon>
        <taxon>Potamilus</taxon>
    </lineage>
</organism>
<dbReference type="PANTHER" id="PTHR24238">
    <property type="entry name" value="G-PROTEIN COUPLED RECEPTOR"/>
    <property type="match status" value="1"/>
</dbReference>
<name>A0AAE0S3G5_9BIVA</name>
<dbReference type="PROSITE" id="PS00237">
    <property type="entry name" value="G_PROTEIN_RECEP_F1_1"/>
    <property type="match status" value="1"/>
</dbReference>
<evidence type="ECO:0000256" key="2">
    <source>
        <dbReference type="ARBA" id="ARBA00022692"/>
    </source>
</evidence>
<dbReference type="PRINTS" id="PR00237">
    <property type="entry name" value="GPCRRHODOPSN"/>
</dbReference>
<proteinExistence type="inferred from homology"/>
<reference evidence="12" key="1">
    <citation type="journal article" date="2021" name="Genome Biol. Evol.">
        <title>A High-Quality Reference Genome for a Parasitic Bivalve with Doubly Uniparental Inheritance (Bivalvia: Unionida).</title>
        <authorList>
            <person name="Smith C.H."/>
        </authorList>
    </citation>
    <scope>NUCLEOTIDE SEQUENCE</scope>
    <source>
        <strain evidence="12">CHS0354</strain>
    </source>
</reference>
<keyword evidence="6 8" id="KW-0675">Receptor</keyword>
<reference evidence="12" key="3">
    <citation type="submission" date="2023-05" db="EMBL/GenBank/DDBJ databases">
        <authorList>
            <person name="Smith C.H."/>
        </authorList>
    </citation>
    <scope>NUCLEOTIDE SEQUENCE</scope>
    <source>
        <strain evidence="12">CHS0354</strain>
        <tissue evidence="12">Mantle</tissue>
    </source>
</reference>
<comment type="subcellular location">
    <subcellularLocation>
        <location evidence="1">Membrane</location>
        <topology evidence="1">Multi-pass membrane protein</topology>
    </subcellularLocation>
</comment>
<dbReference type="Pfam" id="PF00001">
    <property type="entry name" value="7tm_1"/>
    <property type="match status" value="1"/>
</dbReference>
<dbReference type="GO" id="GO:0016020">
    <property type="term" value="C:membrane"/>
    <property type="evidence" value="ECO:0007669"/>
    <property type="project" value="UniProtKB-SubCell"/>
</dbReference>
<feature type="transmembrane region" description="Helical" evidence="10">
    <location>
        <begin position="121"/>
        <end position="141"/>
    </location>
</feature>
<keyword evidence="7 8" id="KW-0807">Transducer</keyword>
<feature type="transmembrane region" description="Helical" evidence="10">
    <location>
        <begin position="381"/>
        <end position="404"/>
    </location>
</feature>
<protein>
    <recommendedName>
        <fullName evidence="11">G-protein coupled receptors family 1 profile domain-containing protein</fullName>
    </recommendedName>
</protein>
<dbReference type="Proteomes" id="UP001195483">
    <property type="component" value="Unassembled WGS sequence"/>
</dbReference>
<dbReference type="CDD" id="cd00637">
    <property type="entry name" value="7tm_classA_rhodopsin-like"/>
    <property type="match status" value="1"/>
</dbReference>
<dbReference type="PROSITE" id="PS50262">
    <property type="entry name" value="G_PROTEIN_RECEP_F1_2"/>
    <property type="match status" value="1"/>
</dbReference>
<dbReference type="EMBL" id="JAEAOA010002299">
    <property type="protein sequence ID" value="KAK3584525.1"/>
    <property type="molecule type" value="Genomic_DNA"/>
</dbReference>
<feature type="region of interest" description="Disordered" evidence="9">
    <location>
        <begin position="200"/>
        <end position="246"/>
    </location>
</feature>
<evidence type="ECO:0000256" key="10">
    <source>
        <dbReference type="SAM" id="Phobius"/>
    </source>
</evidence>
<dbReference type="SUPFAM" id="SSF81321">
    <property type="entry name" value="Family A G protein-coupled receptor-like"/>
    <property type="match status" value="1"/>
</dbReference>
<evidence type="ECO:0000256" key="8">
    <source>
        <dbReference type="RuleBase" id="RU000688"/>
    </source>
</evidence>
<evidence type="ECO:0000256" key="3">
    <source>
        <dbReference type="ARBA" id="ARBA00022989"/>
    </source>
</evidence>
<feature type="transmembrane region" description="Helical" evidence="10">
    <location>
        <begin position="319"/>
        <end position="345"/>
    </location>
</feature>
<evidence type="ECO:0000256" key="1">
    <source>
        <dbReference type="ARBA" id="ARBA00004141"/>
    </source>
</evidence>
<feature type="compositionally biased region" description="Low complexity" evidence="9">
    <location>
        <begin position="216"/>
        <end position="233"/>
    </location>
</feature>
<evidence type="ECO:0000259" key="11">
    <source>
        <dbReference type="PROSITE" id="PS50262"/>
    </source>
</evidence>
<dbReference type="Gene3D" id="1.20.1070.10">
    <property type="entry name" value="Rhodopsin 7-helix transmembrane proteins"/>
    <property type="match status" value="2"/>
</dbReference>
<dbReference type="PANTHER" id="PTHR24238:SF47">
    <property type="entry name" value="ECDYSTEROIDS_DOPAMINE RECEPTOR-RELATED"/>
    <property type="match status" value="1"/>
</dbReference>
<feature type="compositionally biased region" description="Basic and acidic residues" evidence="9">
    <location>
        <begin position="234"/>
        <end position="246"/>
    </location>
</feature>
<evidence type="ECO:0000256" key="9">
    <source>
        <dbReference type="SAM" id="MobiDB-lite"/>
    </source>
</evidence>
<dbReference type="InterPro" id="IPR017452">
    <property type="entry name" value="GPCR_Rhodpsn_7TM"/>
</dbReference>
<accession>A0AAE0S3G5</accession>
<evidence type="ECO:0000256" key="4">
    <source>
        <dbReference type="ARBA" id="ARBA00023040"/>
    </source>
</evidence>
<keyword evidence="2 8" id="KW-0812">Transmembrane</keyword>
<feature type="domain" description="G-protein coupled receptors family 1 profile" evidence="11">
    <location>
        <begin position="1"/>
        <end position="383"/>
    </location>
</feature>
<evidence type="ECO:0000313" key="12">
    <source>
        <dbReference type="EMBL" id="KAK3584525.1"/>
    </source>
</evidence>
<dbReference type="InterPro" id="IPR000276">
    <property type="entry name" value="GPCR_Rhodpsn"/>
</dbReference>
<comment type="similarity">
    <text evidence="8">Belongs to the G-protein coupled receptor 1 family.</text>
</comment>
<feature type="transmembrane region" description="Helical" evidence="10">
    <location>
        <begin position="439"/>
        <end position="459"/>
    </location>
</feature>
<gene>
    <name evidence="12" type="ORF">CHS0354_039259</name>
</gene>
<dbReference type="AlphaFoldDB" id="A0AAE0S3G5"/>
<keyword evidence="3 10" id="KW-1133">Transmembrane helix</keyword>
<keyword evidence="13" id="KW-1185">Reference proteome</keyword>
<comment type="caution">
    <text evidence="12">The sequence shown here is derived from an EMBL/GenBank/DDBJ whole genome shotgun (WGS) entry which is preliminary data.</text>
</comment>
<reference evidence="12" key="2">
    <citation type="journal article" date="2021" name="Genome Biol. Evol.">
        <title>Developing a high-quality reference genome for a parasitic bivalve with doubly uniparental inheritance (Bivalvia: Unionida).</title>
        <authorList>
            <person name="Smith C.H."/>
        </authorList>
    </citation>
    <scope>NUCLEOTIDE SEQUENCE</scope>
    <source>
        <strain evidence="12">CHS0354</strain>
        <tissue evidence="12">Mantle</tissue>
    </source>
</reference>
<evidence type="ECO:0000256" key="6">
    <source>
        <dbReference type="ARBA" id="ARBA00023170"/>
    </source>
</evidence>
<evidence type="ECO:0000256" key="7">
    <source>
        <dbReference type="ARBA" id="ARBA00023224"/>
    </source>
</evidence>
<feature type="transmembrane region" description="Helical" evidence="10">
    <location>
        <begin position="22"/>
        <end position="43"/>
    </location>
</feature>